<feature type="domain" description="Transposase IS701-like DDE" evidence="2">
    <location>
        <begin position="17"/>
        <end position="236"/>
    </location>
</feature>
<dbReference type="EMBL" id="BNJG01000002">
    <property type="protein sequence ID" value="GHO55867.1"/>
    <property type="molecule type" value="Genomic_DNA"/>
</dbReference>
<gene>
    <name evidence="3" type="ORF">KSB_02400</name>
    <name evidence="4" type="ORF">KSB_43420</name>
</gene>
<accession>A0ABQ3UGC3</accession>
<dbReference type="RefSeq" id="WP_201368740.1">
    <property type="nucleotide sequence ID" value="NZ_BNJG01000001.1"/>
</dbReference>
<evidence type="ECO:0000313" key="5">
    <source>
        <dbReference type="Proteomes" id="UP000654345"/>
    </source>
</evidence>
<keyword evidence="5" id="KW-1185">Reference proteome</keyword>
<sequence length="437" mass="49664">MDSCTTLKGFRHEAYACFLRSADALWNAVDALMSTPQATSFAELSQSLWFERKWPSLYKAFVRGRIDEGRLRSIFVRYLKPPKPGSWVWIGIDASSIARAEAATSADRTAQHVPNLPECKKPVTFGWQFSTVVALPSVPSSWTYILDQRRVDSQTTAIEVAYEQLASLVPQLGAKAIVLLDRGYDATWLWCRCSGLQAGVLGRLKSNRCLYREAPPPTGKRGAPRKDGDKLQPKDTSTHGHPDGVFSGTDTKGRPVQVTFWKHMHVKAARWLQLTVVRVVRPHASNKERDPRSSWFVWIGDQEADVVQIALGYVLRFGQEHGYRFDKQALLWEQARLRTPEQFERWSQVVAIVHNQLVLARGLVQPQLRPWENRERQPTPQQIRRGMDKLLRTLGTPACAPQPRGKSKGRQKGERVKKAERFAVIRKRPKLPHLVPL</sequence>
<reference evidence="3 5" key="1">
    <citation type="journal article" date="2021" name="Int. J. Syst. Evol. Microbiol.">
        <title>Reticulibacter mediterranei gen. nov., sp. nov., within the new family Reticulibacteraceae fam. nov., and Ktedonospora formicarum gen. nov., sp. nov., Ktedonobacter robiniae sp. nov., Dictyobacter formicarum sp. nov. and Dictyobacter arantiisoli sp. nov., belonging to the class Ktedonobacteria.</title>
        <authorList>
            <person name="Yabe S."/>
            <person name="Zheng Y."/>
            <person name="Wang C.M."/>
            <person name="Sakai Y."/>
            <person name="Abe K."/>
            <person name="Yokota A."/>
            <person name="Donadio S."/>
            <person name="Cavaletti L."/>
            <person name="Monciardini P."/>
        </authorList>
    </citation>
    <scope>NUCLEOTIDE SEQUENCE [LARGE SCALE GENOMIC DNA]</scope>
    <source>
        <strain evidence="3 5">SOSP1-30</strain>
    </source>
</reference>
<proteinExistence type="predicted"/>
<evidence type="ECO:0000313" key="4">
    <source>
        <dbReference type="EMBL" id="GHO55867.1"/>
    </source>
</evidence>
<organism evidence="3 5">
    <name type="scientific">Ktedonobacter robiniae</name>
    <dbReference type="NCBI Taxonomy" id="2778365"/>
    <lineage>
        <taxon>Bacteria</taxon>
        <taxon>Bacillati</taxon>
        <taxon>Chloroflexota</taxon>
        <taxon>Ktedonobacteria</taxon>
        <taxon>Ktedonobacterales</taxon>
        <taxon>Ktedonobacteraceae</taxon>
        <taxon>Ktedonobacter</taxon>
    </lineage>
</organism>
<protein>
    <recommendedName>
        <fullName evidence="2">Transposase IS701-like DDE domain-containing protein</fullName>
    </recommendedName>
</protein>
<feature type="compositionally biased region" description="Basic and acidic residues" evidence="1">
    <location>
        <begin position="411"/>
        <end position="420"/>
    </location>
</feature>
<evidence type="ECO:0000256" key="1">
    <source>
        <dbReference type="SAM" id="MobiDB-lite"/>
    </source>
</evidence>
<feature type="region of interest" description="Disordered" evidence="1">
    <location>
        <begin position="212"/>
        <end position="251"/>
    </location>
</feature>
<name>A0ABQ3UGC3_9CHLR</name>
<dbReference type="Gene3D" id="3.90.350.10">
    <property type="entry name" value="Transposase Inhibitor Protein From Tn5, Chain A, domain 1"/>
    <property type="match status" value="1"/>
</dbReference>
<dbReference type="EMBL" id="BNJG01000001">
    <property type="protein sequence ID" value="GHO51765.1"/>
    <property type="molecule type" value="Genomic_DNA"/>
</dbReference>
<dbReference type="InterPro" id="IPR012337">
    <property type="entry name" value="RNaseH-like_sf"/>
</dbReference>
<feature type="region of interest" description="Disordered" evidence="1">
    <location>
        <begin position="395"/>
        <end position="420"/>
    </location>
</feature>
<feature type="compositionally biased region" description="Basic and acidic residues" evidence="1">
    <location>
        <begin position="224"/>
        <end position="242"/>
    </location>
</feature>
<evidence type="ECO:0000259" key="2">
    <source>
        <dbReference type="Pfam" id="PF13546"/>
    </source>
</evidence>
<comment type="caution">
    <text evidence="3">The sequence shown here is derived from an EMBL/GenBank/DDBJ whole genome shotgun (WGS) entry which is preliminary data.</text>
</comment>
<dbReference type="Proteomes" id="UP000654345">
    <property type="component" value="Unassembled WGS sequence"/>
</dbReference>
<dbReference type="InterPro" id="IPR038721">
    <property type="entry name" value="IS701-like_DDE_dom"/>
</dbReference>
<dbReference type="SUPFAM" id="SSF53098">
    <property type="entry name" value="Ribonuclease H-like"/>
    <property type="match status" value="1"/>
</dbReference>
<dbReference type="NCBIfam" id="NF041680">
    <property type="entry name" value="transp_NF041680"/>
    <property type="match status" value="1"/>
</dbReference>
<evidence type="ECO:0000313" key="3">
    <source>
        <dbReference type="EMBL" id="GHO51765.1"/>
    </source>
</evidence>
<dbReference type="Pfam" id="PF13546">
    <property type="entry name" value="DDE_5"/>
    <property type="match status" value="1"/>
</dbReference>